<keyword evidence="11" id="KW-1185">Reference proteome</keyword>
<accession>A0A086J3K0</accession>
<reference evidence="10 11" key="1">
    <citation type="journal article" date="2014" name="Genome Announc.">
        <title>Genome Sequence of the Microsporidian Species Nematocida sp1 Strain ERTm6 (ATCC PRA-372).</title>
        <authorList>
            <person name="Bakowski M.A."/>
            <person name="Priest M."/>
            <person name="Young S."/>
            <person name="Cuomo C.A."/>
            <person name="Troemel E.R."/>
        </authorList>
    </citation>
    <scope>NUCLEOTIDE SEQUENCE [LARGE SCALE GENOMIC DNA]</scope>
    <source>
        <strain evidence="10 11">ERTm6</strain>
    </source>
</reference>
<gene>
    <name evidence="10" type="ORF">NESG_00872</name>
</gene>
<dbReference type="GO" id="GO:0005737">
    <property type="term" value="C:cytoplasm"/>
    <property type="evidence" value="ECO:0007669"/>
    <property type="project" value="UniProtKB-SubCell"/>
</dbReference>
<sequence length="854" mass="98632">MEEILRSVYEYSDELLLELLQEEQPLEAAVNILCGVIRSITAQEILREKEQLLLLYRYLLMLVRMPEMFDFEGRSISRTVEIFYGACMHHKLPLHTTLSGNEIGEEILTVLLHGVYRKMDHSSEPGRYANYSSPSRIEENSSYNLSVHEDLLKHPMATRILEKKSLWGLEPILPTGEDEWVHMQCRNSRIFNLTQSYILNLCPVYYTGEHIGIYMMYPEFYNKPKAEIQRARASLQKVVDQTNTRFFSIFKSLIMVNKDIKKNFISSIYSIYENNKEREKTRYKLEEVQPDAKIFTISNLLGRLIQPVANDTIKMQSIPADTLQRSEYLKSTQFPIATSTPCMTSSMTNMNSPSDISSRADAPKANDTFLSELFYGKLLYNRISYTQIYTNYNAYTEDMRRTERAIASAPNDQRMKYVLSILNSELEYINALLACDTMRTEVVFLMYTVSFLNHMAHKGRLSTVPVFILENIIISLERLTHMKLGIRLTQEDVRKVHILCIHVLNSRININYKQEVIKLLLTYINTSECEYTPGIVLSIIMYFIDVQIEIRNQSEQLQERGRASCILDYLLENYKGKEEIRGILETAHSTSDHKDTKTVFLLHLLSSLVDAQERGFEELRKVSRAQRESEPAESIDTYIEHSNSYFYIVDVIDRIIFTLMDVSAKAFSSSLIMCRLASLLNASLITLVSKKSSELKLNSSKSTFSPVTLLGNRVKMYISLKSMAFVKAVAEDEDMFKPELFSKAIEICDRKGVLTQRDKAYAILFIKRVANLKEQRTVSSITYPDEFIDPLTFGLMKDPVILRTSNTRVDRSTAAMILMTDPTDPFTRDPLTEEDILEDHEMRKIIHDFLAKHT</sequence>
<proteinExistence type="inferred from homology"/>
<dbReference type="Proteomes" id="UP000054524">
    <property type="component" value="Unassembled WGS sequence"/>
</dbReference>
<evidence type="ECO:0000256" key="3">
    <source>
        <dbReference type="ARBA" id="ARBA00004906"/>
    </source>
</evidence>
<name>A0A086J3K0_NEMA1</name>
<dbReference type="InterPro" id="IPR013083">
    <property type="entry name" value="Znf_RING/FYVE/PHD"/>
</dbReference>
<dbReference type="GO" id="GO:0000209">
    <property type="term" value="P:protein polyubiquitination"/>
    <property type="evidence" value="ECO:0007669"/>
    <property type="project" value="TreeGrafter"/>
</dbReference>
<dbReference type="UniPathway" id="UPA00143"/>
<dbReference type="GO" id="GO:0000151">
    <property type="term" value="C:ubiquitin ligase complex"/>
    <property type="evidence" value="ECO:0007669"/>
    <property type="project" value="InterPro"/>
</dbReference>
<dbReference type="GO" id="GO:0036503">
    <property type="term" value="P:ERAD pathway"/>
    <property type="evidence" value="ECO:0007669"/>
    <property type="project" value="InterPro"/>
</dbReference>
<dbReference type="InterPro" id="IPR019474">
    <property type="entry name" value="Ub_conjug_fac_E4_core"/>
</dbReference>
<dbReference type="InterPro" id="IPR045132">
    <property type="entry name" value="UBE4"/>
</dbReference>
<dbReference type="SMART" id="SM00504">
    <property type="entry name" value="Ubox"/>
    <property type="match status" value="1"/>
</dbReference>
<keyword evidence="5" id="KW-0963">Cytoplasm</keyword>
<evidence type="ECO:0000256" key="5">
    <source>
        <dbReference type="ARBA" id="ARBA00022490"/>
    </source>
</evidence>
<feature type="domain" description="U-box" evidence="9">
    <location>
        <begin position="782"/>
        <end position="854"/>
    </location>
</feature>
<keyword evidence="6" id="KW-0808">Transferase</keyword>
<dbReference type="GO" id="GO:0005634">
    <property type="term" value="C:nucleus"/>
    <property type="evidence" value="ECO:0007669"/>
    <property type="project" value="UniProtKB-SubCell"/>
</dbReference>
<comment type="subcellular location">
    <subcellularLocation>
        <location evidence="2">Cytoplasm</location>
    </subcellularLocation>
    <subcellularLocation>
        <location evidence="1">Nucleus</location>
    </subcellularLocation>
</comment>
<comment type="pathway">
    <text evidence="3">Protein modification; protein ubiquitination.</text>
</comment>
<dbReference type="Pfam" id="PF10408">
    <property type="entry name" value="Ufd2P_core"/>
    <property type="match status" value="1"/>
</dbReference>
<keyword evidence="8" id="KW-0539">Nucleus</keyword>
<dbReference type="RefSeq" id="XP_052905273.1">
    <property type="nucleotide sequence ID" value="XM_053048513.1"/>
</dbReference>
<dbReference type="HOGENOM" id="CLU_335253_0_0_1"/>
<dbReference type="GO" id="GO:0034450">
    <property type="term" value="F:ubiquitin-ubiquitin ligase activity"/>
    <property type="evidence" value="ECO:0007669"/>
    <property type="project" value="InterPro"/>
</dbReference>
<evidence type="ECO:0000256" key="8">
    <source>
        <dbReference type="ARBA" id="ARBA00023242"/>
    </source>
</evidence>
<dbReference type="SUPFAM" id="SSF57850">
    <property type="entry name" value="RING/U-box"/>
    <property type="match status" value="1"/>
</dbReference>
<comment type="caution">
    <text evidence="10">The sequence shown here is derived from an EMBL/GenBank/DDBJ whole genome shotgun (WGS) entry which is preliminary data.</text>
</comment>
<dbReference type="EMBL" id="AKIJ01000002">
    <property type="protein sequence ID" value="KFG26718.1"/>
    <property type="molecule type" value="Genomic_DNA"/>
</dbReference>
<evidence type="ECO:0000256" key="2">
    <source>
        <dbReference type="ARBA" id="ARBA00004496"/>
    </source>
</evidence>
<comment type="similarity">
    <text evidence="4">Belongs to the ubiquitin conjugation factor E4 family.</text>
</comment>
<evidence type="ECO:0000313" key="10">
    <source>
        <dbReference type="EMBL" id="KFG26718.1"/>
    </source>
</evidence>
<dbReference type="GeneID" id="77675845"/>
<evidence type="ECO:0000256" key="4">
    <source>
        <dbReference type="ARBA" id="ARBA00007434"/>
    </source>
</evidence>
<dbReference type="GO" id="GO:0006511">
    <property type="term" value="P:ubiquitin-dependent protein catabolic process"/>
    <property type="evidence" value="ECO:0007669"/>
    <property type="project" value="InterPro"/>
</dbReference>
<evidence type="ECO:0000259" key="9">
    <source>
        <dbReference type="PROSITE" id="PS51698"/>
    </source>
</evidence>
<evidence type="ECO:0000256" key="1">
    <source>
        <dbReference type="ARBA" id="ARBA00004123"/>
    </source>
</evidence>
<evidence type="ECO:0000313" key="11">
    <source>
        <dbReference type="Proteomes" id="UP000054524"/>
    </source>
</evidence>
<dbReference type="PANTHER" id="PTHR13931">
    <property type="entry name" value="UBIQUITINATION FACTOR E4"/>
    <property type="match status" value="1"/>
</dbReference>
<evidence type="ECO:0000256" key="7">
    <source>
        <dbReference type="ARBA" id="ARBA00022786"/>
    </source>
</evidence>
<dbReference type="AlphaFoldDB" id="A0A086J3K0"/>
<dbReference type="PANTHER" id="PTHR13931:SF2">
    <property type="entry name" value="UBIQUITIN CONJUGATION FACTOR E4 B"/>
    <property type="match status" value="1"/>
</dbReference>
<dbReference type="Gene3D" id="3.30.40.10">
    <property type="entry name" value="Zinc/RING finger domain, C3HC4 (zinc finger)"/>
    <property type="match status" value="1"/>
</dbReference>
<dbReference type="Pfam" id="PF04564">
    <property type="entry name" value="U-box"/>
    <property type="match status" value="1"/>
</dbReference>
<keyword evidence="7" id="KW-0833">Ubl conjugation pathway</keyword>
<evidence type="ECO:0000256" key="6">
    <source>
        <dbReference type="ARBA" id="ARBA00022679"/>
    </source>
</evidence>
<dbReference type="InterPro" id="IPR003613">
    <property type="entry name" value="Ubox_domain"/>
</dbReference>
<protein>
    <recommendedName>
        <fullName evidence="9">U-box domain-containing protein</fullName>
    </recommendedName>
</protein>
<organism evidence="10 11">
    <name type="scientific">Nematocida ausubeli (strain ATCC PRA-371 / ERTm2)</name>
    <name type="common">Nematode killer fungus</name>
    <dbReference type="NCBI Taxonomy" id="1913371"/>
    <lineage>
        <taxon>Eukaryota</taxon>
        <taxon>Fungi</taxon>
        <taxon>Fungi incertae sedis</taxon>
        <taxon>Microsporidia</taxon>
        <taxon>Nematocida</taxon>
    </lineage>
</organism>
<dbReference type="PROSITE" id="PS51698">
    <property type="entry name" value="U_BOX"/>
    <property type="match status" value="1"/>
</dbReference>